<accession>A0A932HZW6</accession>
<name>A0A932HZW6_UNCTE</name>
<comment type="caution">
    <text evidence="2">The sequence shown here is derived from an EMBL/GenBank/DDBJ whole genome shotgun (WGS) entry which is preliminary data.</text>
</comment>
<dbReference type="EMBL" id="JACPUR010000010">
    <property type="protein sequence ID" value="MBI3126724.1"/>
    <property type="molecule type" value="Genomic_DNA"/>
</dbReference>
<reference evidence="2" key="1">
    <citation type="submission" date="2020-07" db="EMBL/GenBank/DDBJ databases">
        <title>Huge and variable diversity of episymbiotic CPR bacteria and DPANN archaea in groundwater ecosystems.</title>
        <authorList>
            <person name="He C.Y."/>
            <person name="Keren R."/>
            <person name="Whittaker M."/>
            <person name="Farag I.F."/>
            <person name="Doudna J."/>
            <person name="Cate J.H.D."/>
            <person name="Banfield J.F."/>
        </authorList>
    </citation>
    <scope>NUCLEOTIDE SEQUENCE</scope>
    <source>
        <strain evidence="2">NC_groundwater_763_Ag_S-0.2um_68_21</strain>
    </source>
</reference>
<evidence type="ECO:0000313" key="3">
    <source>
        <dbReference type="Proteomes" id="UP000782312"/>
    </source>
</evidence>
<sequence length="179" mass="19333">MAARKKTPPANPESETAPPSPAAGAKAASKRLKEAFKRAKAIEKQVESLMAHAAGLAPDELDPIEATAYMARRVLMSQMVEASSLLSPKAMEELKPADLTRYILNLESARLAGDRLRIRHEKLYAQARQDIMNEVLEGVRDKPGLLAEMRKIFPALPAPPEARAEGDSSCPAPPGVIST</sequence>
<organism evidence="2 3">
    <name type="scientific">Tectimicrobiota bacterium</name>
    <dbReference type="NCBI Taxonomy" id="2528274"/>
    <lineage>
        <taxon>Bacteria</taxon>
        <taxon>Pseudomonadati</taxon>
        <taxon>Nitrospinota/Tectimicrobiota group</taxon>
        <taxon>Candidatus Tectimicrobiota</taxon>
    </lineage>
</organism>
<feature type="compositionally biased region" description="Low complexity" evidence="1">
    <location>
        <begin position="12"/>
        <end position="27"/>
    </location>
</feature>
<gene>
    <name evidence="2" type="ORF">HYZ11_03875</name>
</gene>
<proteinExistence type="predicted"/>
<feature type="region of interest" description="Disordered" evidence="1">
    <location>
        <begin position="1"/>
        <end position="30"/>
    </location>
</feature>
<dbReference type="Proteomes" id="UP000782312">
    <property type="component" value="Unassembled WGS sequence"/>
</dbReference>
<dbReference type="AlphaFoldDB" id="A0A932HZW6"/>
<evidence type="ECO:0000313" key="2">
    <source>
        <dbReference type="EMBL" id="MBI3126724.1"/>
    </source>
</evidence>
<protein>
    <submittedName>
        <fullName evidence="2">Uncharacterized protein</fullName>
    </submittedName>
</protein>
<evidence type="ECO:0000256" key="1">
    <source>
        <dbReference type="SAM" id="MobiDB-lite"/>
    </source>
</evidence>
<feature type="region of interest" description="Disordered" evidence="1">
    <location>
        <begin position="158"/>
        <end position="179"/>
    </location>
</feature>